<dbReference type="KEGG" id="sacz:AOT14_02090"/>
<protein>
    <submittedName>
        <fullName evidence="1">Transposase</fullName>
    </submittedName>
</protein>
<dbReference type="OrthoDB" id="6002777at2"/>
<reference evidence="1 2" key="1">
    <citation type="journal article" date="2015" name="Genome Announc.">
        <title>Complete Genome Sequencing of Stenotrophomonas acidaminiphila ZAC14D2_NAIMI4_2, a Multidrug-Resistant Strain Isolated from Sediments of a Polluted River in Mexico, Uncovers New Antibiotic Resistance Genes and a Novel Class-II Lasso Peptide Biosynthesis Gene Cluster.</title>
        <authorList>
            <person name="Vinuesa P."/>
            <person name="Ochoa-Sanchez L.E."/>
        </authorList>
    </citation>
    <scope>NUCLEOTIDE SEQUENCE [LARGE SCALE GENOMIC DNA]</scope>
    <source>
        <strain evidence="1 2">ZAC14D2_NAIMI4_2</strain>
    </source>
</reference>
<name>A0A0S1AV60_9GAMM</name>
<dbReference type="AlphaFoldDB" id="A0A0S1AV60"/>
<gene>
    <name evidence="1" type="ORF">AOT14_02090</name>
</gene>
<accession>A0A0S1AV60</accession>
<dbReference type="Proteomes" id="UP000061010">
    <property type="component" value="Chromosome"/>
</dbReference>
<proteinExistence type="predicted"/>
<dbReference type="GO" id="GO:0006313">
    <property type="term" value="P:DNA transposition"/>
    <property type="evidence" value="ECO:0007669"/>
    <property type="project" value="InterPro"/>
</dbReference>
<dbReference type="GO" id="GO:0004803">
    <property type="term" value="F:transposase activity"/>
    <property type="evidence" value="ECO:0007669"/>
    <property type="project" value="InterPro"/>
</dbReference>
<sequence>MRGEKRFSEEQIIGFLHKTDAGMSVKELCRRRDFSEASY</sequence>
<keyword evidence="2" id="KW-1185">Reference proteome</keyword>
<organism evidence="1 2">
    <name type="scientific">Stenotrophomonas acidaminiphila</name>
    <dbReference type="NCBI Taxonomy" id="128780"/>
    <lineage>
        <taxon>Bacteria</taxon>
        <taxon>Pseudomonadati</taxon>
        <taxon>Pseudomonadota</taxon>
        <taxon>Gammaproteobacteria</taxon>
        <taxon>Lysobacterales</taxon>
        <taxon>Lysobacteraceae</taxon>
        <taxon>Stenotrophomonas</taxon>
    </lineage>
</organism>
<dbReference type="PATRIC" id="fig|128780.6.peg.212"/>
<dbReference type="InterPro" id="IPR002514">
    <property type="entry name" value="Transposase_8"/>
</dbReference>
<dbReference type="EMBL" id="CP012900">
    <property type="protein sequence ID" value="ALJ26670.1"/>
    <property type="molecule type" value="Genomic_DNA"/>
</dbReference>
<evidence type="ECO:0000313" key="1">
    <source>
        <dbReference type="EMBL" id="ALJ26670.1"/>
    </source>
</evidence>
<evidence type="ECO:0000313" key="2">
    <source>
        <dbReference type="Proteomes" id="UP000061010"/>
    </source>
</evidence>
<dbReference type="Pfam" id="PF01527">
    <property type="entry name" value="HTH_Tnp_1"/>
    <property type="match status" value="1"/>
</dbReference>
<dbReference type="GO" id="GO:0003677">
    <property type="term" value="F:DNA binding"/>
    <property type="evidence" value="ECO:0007669"/>
    <property type="project" value="InterPro"/>
</dbReference>